<dbReference type="InterPro" id="IPR005467">
    <property type="entry name" value="His_kinase_dom"/>
</dbReference>
<dbReference type="SMART" id="SM00387">
    <property type="entry name" value="HATPase_c"/>
    <property type="match status" value="1"/>
</dbReference>
<evidence type="ECO:0000256" key="5">
    <source>
        <dbReference type="ARBA" id="ARBA00022679"/>
    </source>
</evidence>
<evidence type="ECO:0000256" key="9">
    <source>
        <dbReference type="SAM" id="Phobius"/>
    </source>
</evidence>
<reference evidence="12" key="1">
    <citation type="journal article" date="2019" name="Int. J. Syst. Evol. Microbiol.">
        <title>The Global Catalogue of Microorganisms (GCM) 10K type strain sequencing project: providing services to taxonomists for standard genome sequencing and annotation.</title>
        <authorList>
            <consortium name="The Broad Institute Genomics Platform"/>
            <consortium name="The Broad Institute Genome Sequencing Center for Infectious Disease"/>
            <person name="Wu L."/>
            <person name="Ma J."/>
        </authorList>
    </citation>
    <scope>NUCLEOTIDE SEQUENCE [LARGE SCALE GENOMIC DNA]</scope>
    <source>
        <strain evidence="12">CGMCC 1.15111</strain>
    </source>
</reference>
<dbReference type="InterPro" id="IPR003661">
    <property type="entry name" value="HisK_dim/P_dom"/>
</dbReference>
<comment type="catalytic activity">
    <reaction evidence="1">
        <text>ATP + protein L-histidine = ADP + protein N-phospho-L-histidine.</text>
        <dbReference type="EC" id="2.7.13.3"/>
    </reaction>
</comment>
<feature type="domain" description="Histidine kinase" evidence="10">
    <location>
        <begin position="402"/>
        <end position="608"/>
    </location>
</feature>
<dbReference type="SUPFAM" id="SSF47384">
    <property type="entry name" value="Homodimeric domain of signal transducing histidine kinase"/>
    <property type="match status" value="1"/>
</dbReference>
<protein>
    <recommendedName>
        <fullName evidence="3">histidine kinase</fullName>
        <ecNumber evidence="3">2.7.13.3</ecNumber>
    </recommendedName>
</protein>
<sequence>MLAQSSGSLSVFDLTDQAFEQPVRLEGNWEFYWNTLEIDGLDKLTPVVLEVPSDWYDNAELGFAKTGYGTYRTLVRINPGQKEPLGLNIPHIFSSYKLFINRGLVYESGRVGTTKESYVPYREPQVFSLAPTASGTYEIIIQVANYDHINSGMIYALELGNYADLRYELNLQQDVNLFLAGGLFITGFVLLAFSFAYQQLEWQIPFYALFSISLMYRMLGADPYPLHTLINQLPFDWSIHMEYGTIHTAALFGGLFIFYLYPRQTNKYLKYIFLSGVAISLGCVVFLEPIVFTGLLQYFLFFVLFYVAVFINIIIKAKAEKEITSGYLLFALVVVLVWTLFQVINFLSIREIPYYLNVALVSLIIVFCNLALFRTFVQKIKAIDKEDSVQQINRSKQTMLSLISHEIKTPVATLQMNMEMLRASQGARQMPPELMSKILQGASEAVEDIKEMVNDFVYFMSRGGESTGVYTFDEIADRISHRFSMEVRRPTLTKGKYKTDITTLEYVLSTLLSNARKYSMNSDRQPEIYMASVEKRLVIEVRDYGEGMTKQELTELGNPKIELNEKSEVSGVGFYLAKELTQLLGHSINVESKTGVGTSVRIEIERHD</sequence>
<dbReference type="PANTHER" id="PTHR44936:SF10">
    <property type="entry name" value="SENSOR PROTEIN RSTB"/>
    <property type="match status" value="1"/>
</dbReference>
<evidence type="ECO:0000256" key="2">
    <source>
        <dbReference type="ARBA" id="ARBA00004651"/>
    </source>
</evidence>
<evidence type="ECO:0000313" key="11">
    <source>
        <dbReference type="EMBL" id="GHE73287.1"/>
    </source>
</evidence>
<feature type="transmembrane region" description="Helical" evidence="9">
    <location>
        <begin position="204"/>
        <end position="221"/>
    </location>
</feature>
<keyword evidence="5" id="KW-0808">Transferase</keyword>
<keyword evidence="7" id="KW-0418">Kinase</keyword>
<dbReference type="InterPro" id="IPR036890">
    <property type="entry name" value="HATPase_C_sf"/>
</dbReference>
<dbReference type="Gene3D" id="3.30.565.10">
    <property type="entry name" value="Histidine kinase-like ATPase, C-terminal domain"/>
    <property type="match status" value="1"/>
</dbReference>
<dbReference type="CDD" id="cd00082">
    <property type="entry name" value="HisKA"/>
    <property type="match status" value="1"/>
</dbReference>
<name>A0ABQ3IC10_9BACT</name>
<keyword evidence="9" id="KW-0812">Transmembrane</keyword>
<dbReference type="Pfam" id="PF02518">
    <property type="entry name" value="HATPase_c"/>
    <property type="match status" value="1"/>
</dbReference>
<feature type="transmembrane region" description="Helical" evidence="9">
    <location>
        <begin position="298"/>
        <end position="315"/>
    </location>
</feature>
<evidence type="ECO:0000256" key="6">
    <source>
        <dbReference type="ARBA" id="ARBA00022741"/>
    </source>
</evidence>
<keyword evidence="12" id="KW-1185">Reference proteome</keyword>
<feature type="transmembrane region" description="Helical" evidence="9">
    <location>
        <begin position="327"/>
        <end position="348"/>
    </location>
</feature>
<dbReference type="InterPro" id="IPR036097">
    <property type="entry name" value="HisK_dim/P_sf"/>
</dbReference>
<keyword evidence="4" id="KW-1003">Cell membrane</keyword>
<keyword evidence="8" id="KW-0067">ATP-binding</keyword>
<dbReference type="SMART" id="SM00388">
    <property type="entry name" value="HisKA"/>
    <property type="match status" value="1"/>
</dbReference>
<dbReference type="Pfam" id="PF00512">
    <property type="entry name" value="HisKA"/>
    <property type="match status" value="1"/>
</dbReference>
<dbReference type="InterPro" id="IPR050980">
    <property type="entry name" value="2C_sensor_his_kinase"/>
</dbReference>
<dbReference type="EC" id="2.7.13.3" evidence="3"/>
<feature type="transmembrane region" description="Helical" evidence="9">
    <location>
        <begin position="354"/>
        <end position="373"/>
    </location>
</feature>
<comment type="subcellular location">
    <subcellularLocation>
        <location evidence="2">Cell membrane</location>
        <topology evidence="2">Multi-pass membrane protein</topology>
    </subcellularLocation>
</comment>
<proteinExistence type="predicted"/>
<keyword evidence="9" id="KW-0472">Membrane</keyword>
<organism evidence="11 12">
    <name type="scientific">Roseivirga thermotolerans</name>
    <dbReference type="NCBI Taxonomy" id="1758176"/>
    <lineage>
        <taxon>Bacteria</taxon>
        <taxon>Pseudomonadati</taxon>
        <taxon>Bacteroidota</taxon>
        <taxon>Cytophagia</taxon>
        <taxon>Cytophagales</taxon>
        <taxon>Roseivirgaceae</taxon>
        <taxon>Roseivirga</taxon>
    </lineage>
</organism>
<keyword evidence="6" id="KW-0547">Nucleotide-binding</keyword>
<dbReference type="SUPFAM" id="SSF49785">
    <property type="entry name" value="Galactose-binding domain-like"/>
    <property type="match status" value="1"/>
</dbReference>
<evidence type="ECO:0000256" key="1">
    <source>
        <dbReference type="ARBA" id="ARBA00000085"/>
    </source>
</evidence>
<feature type="transmembrane region" description="Helical" evidence="9">
    <location>
        <begin position="268"/>
        <end position="292"/>
    </location>
</feature>
<dbReference type="Gene3D" id="1.10.287.130">
    <property type="match status" value="1"/>
</dbReference>
<accession>A0ABQ3IC10</accession>
<evidence type="ECO:0000313" key="12">
    <source>
        <dbReference type="Proteomes" id="UP000658258"/>
    </source>
</evidence>
<evidence type="ECO:0000259" key="10">
    <source>
        <dbReference type="PROSITE" id="PS50109"/>
    </source>
</evidence>
<evidence type="ECO:0000256" key="8">
    <source>
        <dbReference type="ARBA" id="ARBA00022840"/>
    </source>
</evidence>
<evidence type="ECO:0000256" key="7">
    <source>
        <dbReference type="ARBA" id="ARBA00022777"/>
    </source>
</evidence>
<feature type="transmembrane region" description="Helical" evidence="9">
    <location>
        <begin position="177"/>
        <end position="197"/>
    </location>
</feature>
<dbReference type="PROSITE" id="PS50109">
    <property type="entry name" value="HIS_KIN"/>
    <property type="match status" value="1"/>
</dbReference>
<evidence type="ECO:0000256" key="3">
    <source>
        <dbReference type="ARBA" id="ARBA00012438"/>
    </source>
</evidence>
<dbReference type="Pfam" id="PF07695">
    <property type="entry name" value="7TMR-DISM_7TM"/>
    <property type="match status" value="1"/>
</dbReference>
<dbReference type="InterPro" id="IPR008979">
    <property type="entry name" value="Galactose-bd-like_sf"/>
</dbReference>
<dbReference type="PANTHER" id="PTHR44936">
    <property type="entry name" value="SENSOR PROTEIN CREC"/>
    <property type="match status" value="1"/>
</dbReference>
<comment type="caution">
    <text evidence="11">The sequence shown here is derived from an EMBL/GenBank/DDBJ whole genome shotgun (WGS) entry which is preliminary data.</text>
</comment>
<dbReference type="InterPro" id="IPR011623">
    <property type="entry name" value="7TMR_DISM_rcpt_extracell_dom1"/>
</dbReference>
<evidence type="ECO:0000256" key="4">
    <source>
        <dbReference type="ARBA" id="ARBA00022475"/>
    </source>
</evidence>
<feature type="transmembrane region" description="Helical" evidence="9">
    <location>
        <begin position="241"/>
        <end position="261"/>
    </location>
</feature>
<dbReference type="SUPFAM" id="SSF55874">
    <property type="entry name" value="ATPase domain of HSP90 chaperone/DNA topoisomerase II/histidine kinase"/>
    <property type="match status" value="1"/>
</dbReference>
<dbReference type="Proteomes" id="UP000658258">
    <property type="component" value="Unassembled WGS sequence"/>
</dbReference>
<keyword evidence="9" id="KW-1133">Transmembrane helix</keyword>
<dbReference type="InterPro" id="IPR003594">
    <property type="entry name" value="HATPase_dom"/>
</dbReference>
<dbReference type="EMBL" id="BNAG01000004">
    <property type="protein sequence ID" value="GHE73287.1"/>
    <property type="molecule type" value="Genomic_DNA"/>
</dbReference>
<gene>
    <name evidence="11" type="ORF">GCM10011340_32310</name>
</gene>